<dbReference type="GeneID" id="30021590"/>
<dbReference type="GO" id="GO:0034477">
    <property type="term" value="P:U6 snRNA 3'-end processing"/>
    <property type="evidence" value="ECO:0007669"/>
    <property type="project" value="UniProtKB-UniRule"/>
</dbReference>
<evidence type="ECO:0000256" key="5">
    <source>
        <dbReference type="HAMAP-Rule" id="MF_03040"/>
    </source>
</evidence>
<gene>
    <name evidence="5" type="primary">USB1</name>
    <name evidence="7" type="ORF">ISF_05298</name>
</gene>
<comment type="function">
    <text evidence="5">Phosphodiesterase responsible for the U6 snRNA 3' end processing. Acts as an exoribonuclease (RNase) responsible for trimming the poly(U) tract of the last nucleotides in the pre-U6 snRNA molecule, leading to the formation of mature U6 snRNA.</text>
</comment>
<comment type="similarity">
    <text evidence="5">Belongs to the 2H phosphoesterase superfamily. USB1 family.</text>
</comment>
<dbReference type="Proteomes" id="UP000076744">
    <property type="component" value="Unassembled WGS sequence"/>
</dbReference>
<dbReference type="AlphaFoldDB" id="A0A167V6W5"/>
<evidence type="ECO:0000256" key="1">
    <source>
        <dbReference type="ARBA" id="ARBA00022722"/>
    </source>
</evidence>
<reference evidence="7 8" key="1">
    <citation type="journal article" date="2016" name="Genome Biol. Evol.">
        <title>Divergent and convergent evolution of fungal pathogenicity.</title>
        <authorList>
            <person name="Shang Y."/>
            <person name="Xiao G."/>
            <person name="Zheng P."/>
            <person name="Cen K."/>
            <person name="Zhan S."/>
            <person name="Wang C."/>
        </authorList>
    </citation>
    <scope>NUCLEOTIDE SEQUENCE [LARGE SCALE GENOMIC DNA]</scope>
    <source>
        <strain evidence="7 8">ARSEF 2679</strain>
    </source>
</reference>
<accession>A0A167V6W5</accession>
<dbReference type="PANTHER" id="PTHR13522">
    <property type="entry name" value="U6 SNRNA PHOSPHODIESTERASE 1"/>
    <property type="match status" value="1"/>
</dbReference>
<dbReference type="EMBL" id="AZHB01000012">
    <property type="protein sequence ID" value="OAA62289.1"/>
    <property type="molecule type" value="Genomic_DNA"/>
</dbReference>
<name>A0A167V6W5_CORFA</name>
<evidence type="ECO:0000256" key="2">
    <source>
        <dbReference type="ARBA" id="ARBA00022801"/>
    </source>
</evidence>
<keyword evidence="3" id="KW-0456">Lyase</keyword>
<dbReference type="EC" id="3.1.4.-" evidence="5"/>
<dbReference type="GO" id="GO:1990838">
    <property type="term" value="F:poly(U)-specific exoribonuclease activity, producing 3' uridine cyclic phosphate ends"/>
    <property type="evidence" value="ECO:0007669"/>
    <property type="project" value="UniProtKB-UniRule"/>
</dbReference>
<sequence>MALVDYSSSGEDDGNGATPPHGKPPAKRQKTRGSSTGGNEMPPLPPEFHDLYAATVRQSTVDDPSLHQGRKRQVPHIAGQWPSHVYIEWRPSLEQHAVLTRLLAGASSALGSSGGDELQSLVTSDLETPLPLHVSLSRPLSLATADKDEFLRRAEASLGGGGVRPFVVQPSRLAWFTSPDSGRSFLVLSIEAAAGAATEDGGPLMALLRASNAVATRFSQPLLYADEDTARTAFHLSIAWTLARPRRELRDEDEEEPGGLSTWHLPLPDEVLAWRIAVDSVKVKIGNVVTSVALSGRAPGPDKTRFLFDEA</sequence>
<comment type="subcellular location">
    <subcellularLocation>
        <location evidence="5">Nucleus</location>
    </subcellularLocation>
</comment>
<proteinExistence type="inferred from homology"/>
<feature type="region of interest" description="Disordered" evidence="6">
    <location>
        <begin position="1"/>
        <end position="47"/>
    </location>
</feature>
<dbReference type="InterPro" id="IPR027521">
    <property type="entry name" value="Usb1"/>
</dbReference>
<dbReference type="PANTHER" id="PTHR13522:SF3">
    <property type="entry name" value="U6 SNRNA PHOSPHODIESTERASE 1"/>
    <property type="match status" value="1"/>
</dbReference>
<keyword evidence="4 5" id="KW-0539">Nucleus</keyword>
<dbReference type="GO" id="GO:0005634">
    <property type="term" value="C:nucleus"/>
    <property type="evidence" value="ECO:0007669"/>
    <property type="project" value="UniProtKB-SubCell"/>
</dbReference>
<feature type="active site" description="Proton donor/acceptor" evidence="5">
    <location>
        <position position="235"/>
    </location>
</feature>
<keyword evidence="2 5" id="KW-0378">Hydrolase</keyword>
<organism evidence="7 8">
    <name type="scientific">Cordyceps fumosorosea (strain ARSEF 2679)</name>
    <name type="common">Isaria fumosorosea</name>
    <dbReference type="NCBI Taxonomy" id="1081104"/>
    <lineage>
        <taxon>Eukaryota</taxon>
        <taxon>Fungi</taxon>
        <taxon>Dikarya</taxon>
        <taxon>Ascomycota</taxon>
        <taxon>Pezizomycotina</taxon>
        <taxon>Sordariomycetes</taxon>
        <taxon>Hypocreomycetidae</taxon>
        <taxon>Hypocreales</taxon>
        <taxon>Cordycipitaceae</taxon>
        <taxon>Cordyceps</taxon>
    </lineage>
</organism>
<dbReference type="OrthoDB" id="49151at2759"/>
<evidence type="ECO:0000256" key="3">
    <source>
        <dbReference type="ARBA" id="ARBA00023239"/>
    </source>
</evidence>
<dbReference type="HAMAP" id="MF_03040">
    <property type="entry name" value="USB1"/>
    <property type="match status" value="1"/>
</dbReference>
<keyword evidence="8" id="KW-1185">Reference proteome</keyword>
<evidence type="ECO:0000313" key="8">
    <source>
        <dbReference type="Proteomes" id="UP000076744"/>
    </source>
</evidence>
<evidence type="ECO:0000256" key="4">
    <source>
        <dbReference type="ARBA" id="ARBA00023242"/>
    </source>
</evidence>
<dbReference type="Gene3D" id="3.90.1140.10">
    <property type="entry name" value="Cyclic phosphodiesterase"/>
    <property type="match status" value="1"/>
</dbReference>
<dbReference type="STRING" id="1081104.A0A167V6W5"/>
<feature type="active site" description="Proton donor/acceptor" evidence="5">
    <location>
        <position position="133"/>
    </location>
</feature>
<dbReference type="GO" id="GO:0016829">
    <property type="term" value="F:lyase activity"/>
    <property type="evidence" value="ECO:0007669"/>
    <property type="project" value="UniProtKB-KW"/>
</dbReference>
<evidence type="ECO:0000256" key="6">
    <source>
        <dbReference type="SAM" id="MobiDB-lite"/>
    </source>
</evidence>
<keyword evidence="1 5" id="KW-0540">Nuclease</keyword>
<dbReference type="Pfam" id="PF09749">
    <property type="entry name" value="HVSL"/>
    <property type="match status" value="1"/>
</dbReference>
<dbReference type="RefSeq" id="XP_018704039.1">
    <property type="nucleotide sequence ID" value="XM_018848903.1"/>
</dbReference>
<comment type="caution">
    <text evidence="7">The sequence shown here is derived from an EMBL/GenBank/DDBJ whole genome shotgun (WGS) entry which is preliminary data.</text>
</comment>
<protein>
    <recommendedName>
        <fullName evidence="5">U6 snRNA phosphodiesterase</fullName>
        <ecNumber evidence="5">3.1.4.-</ecNumber>
    </recommendedName>
</protein>
<evidence type="ECO:0000313" key="7">
    <source>
        <dbReference type="EMBL" id="OAA62289.1"/>
    </source>
</evidence>